<gene>
    <name evidence="2" type="ORF">L201_006934</name>
</gene>
<keyword evidence="3" id="KW-1185">Reference proteome</keyword>
<dbReference type="AlphaFoldDB" id="A0AAX4K5A4"/>
<evidence type="ECO:0000313" key="3">
    <source>
        <dbReference type="Proteomes" id="UP001355207"/>
    </source>
</evidence>
<dbReference type="RefSeq" id="XP_066078742.1">
    <property type="nucleotide sequence ID" value="XM_066222645.1"/>
</dbReference>
<evidence type="ECO:0000313" key="2">
    <source>
        <dbReference type="EMBL" id="WWC91980.1"/>
    </source>
</evidence>
<accession>A0AAX4K5A4</accession>
<sequence>MVDTSTWTYEDSTLTGFAFLRKTLNPRTTQWCESTFMTRACKYVVEDNRGGGVISITEVRSKDEVWRGLAWELNLALTILDKCEEEGVVPERWAHLGEFNIHNVKLCGFHLNKHSKYTDISPLFIIAAKKLLSGVKNLDFQISFENLRQKAVGDQKIPMIEFTLDSLEIPTLKRAAATVSIEQVPTSNGKAKTEEEMGGGLATHELGANAS</sequence>
<proteinExistence type="predicted"/>
<feature type="region of interest" description="Disordered" evidence="1">
    <location>
        <begin position="185"/>
        <end position="211"/>
    </location>
</feature>
<protein>
    <submittedName>
        <fullName evidence="2">Uncharacterized protein</fullName>
    </submittedName>
</protein>
<dbReference type="GeneID" id="91097603"/>
<organism evidence="2 3">
    <name type="scientific">Kwoniella dendrophila CBS 6074</name>
    <dbReference type="NCBI Taxonomy" id="1295534"/>
    <lineage>
        <taxon>Eukaryota</taxon>
        <taxon>Fungi</taxon>
        <taxon>Dikarya</taxon>
        <taxon>Basidiomycota</taxon>
        <taxon>Agaricomycotina</taxon>
        <taxon>Tremellomycetes</taxon>
        <taxon>Tremellales</taxon>
        <taxon>Cryptococcaceae</taxon>
        <taxon>Kwoniella</taxon>
    </lineage>
</organism>
<evidence type="ECO:0000256" key="1">
    <source>
        <dbReference type="SAM" id="MobiDB-lite"/>
    </source>
</evidence>
<reference evidence="2 3" key="1">
    <citation type="submission" date="2024-01" db="EMBL/GenBank/DDBJ databases">
        <title>Comparative genomics of Cryptococcus and Kwoniella reveals pathogenesis evolution and contrasting modes of karyotype evolution via chromosome fusion or intercentromeric recombination.</title>
        <authorList>
            <person name="Coelho M.A."/>
            <person name="David-Palma M."/>
            <person name="Shea T."/>
            <person name="Bowers K."/>
            <person name="McGinley-Smith S."/>
            <person name="Mohammad A.W."/>
            <person name="Gnirke A."/>
            <person name="Yurkov A.M."/>
            <person name="Nowrousian M."/>
            <person name="Sun S."/>
            <person name="Cuomo C.A."/>
            <person name="Heitman J."/>
        </authorList>
    </citation>
    <scope>NUCLEOTIDE SEQUENCE [LARGE SCALE GENOMIC DNA]</scope>
    <source>
        <strain evidence="2 3">CBS 6074</strain>
    </source>
</reference>
<dbReference type="Proteomes" id="UP001355207">
    <property type="component" value="Chromosome 9"/>
</dbReference>
<name>A0AAX4K5A4_9TREE</name>
<dbReference type="EMBL" id="CP144106">
    <property type="protein sequence ID" value="WWC91980.1"/>
    <property type="molecule type" value="Genomic_DNA"/>
</dbReference>